<comment type="caution">
    <text evidence="1">The sequence shown here is derived from an EMBL/GenBank/DDBJ whole genome shotgun (WGS) entry which is preliminary data.</text>
</comment>
<dbReference type="VEuPathDB" id="TrichDB:TRFO_22929"/>
<organism evidence="1 2">
    <name type="scientific">Tritrichomonas foetus</name>
    <dbReference type="NCBI Taxonomy" id="1144522"/>
    <lineage>
        <taxon>Eukaryota</taxon>
        <taxon>Metamonada</taxon>
        <taxon>Parabasalia</taxon>
        <taxon>Tritrichomonadida</taxon>
        <taxon>Tritrichomonadidae</taxon>
        <taxon>Tritrichomonas</taxon>
    </lineage>
</organism>
<evidence type="ECO:0000313" key="2">
    <source>
        <dbReference type="Proteomes" id="UP000179807"/>
    </source>
</evidence>
<dbReference type="SUPFAM" id="SSF81901">
    <property type="entry name" value="HCP-like"/>
    <property type="match status" value="2"/>
</dbReference>
<accession>A0A1J4KAQ6</accession>
<protein>
    <submittedName>
        <fullName evidence="1">Uncharacterized protein</fullName>
    </submittedName>
</protein>
<dbReference type="InterPro" id="IPR011990">
    <property type="entry name" value="TPR-like_helical_dom_sf"/>
</dbReference>
<gene>
    <name evidence="1" type="ORF">TRFO_22929</name>
</gene>
<name>A0A1J4KAQ6_9EUKA</name>
<dbReference type="AlphaFoldDB" id="A0A1J4KAQ6"/>
<keyword evidence="2" id="KW-1185">Reference proteome</keyword>
<dbReference type="Proteomes" id="UP000179807">
    <property type="component" value="Unassembled WGS sequence"/>
</dbReference>
<dbReference type="GeneID" id="94837564"/>
<proteinExistence type="predicted"/>
<dbReference type="EMBL" id="MLAK01000665">
    <property type="protein sequence ID" value="OHT08511.1"/>
    <property type="molecule type" value="Genomic_DNA"/>
</dbReference>
<dbReference type="RefSeq" id="XP_068361647.1">
    <property type="nucleotide sequence ID" value="XM_068502860.1"/>
</dbReference>
<dbReference type="InterPro" id="IPR006597">
    <property type="entry name" value="Sel1-like"/>
</dbReference>
<sequence>MNDSIFADALNIPGLELLDFDEQLRLFLALESPRQIYEIGRKIFIGENKTEIDSEICFKLMLAASENKICESDYFLGKYYLEGIYPVIQNLDKAFYYFTRITKSFHFDSDISSETLLQSRIDRKLKNFHFKTISGKMTQLEQEIENGYYKEIKGDKTSNDSQNNEKKYHRKERKEIDEIISYSFLYLGFIYENLLDFKNAYQMFIRSANMHNYDALTAVSIYRITGRGGAYRNKNEGMKLLTLCSEKCSSYAYFNLSEAYNGGTYFLKNEYKSFNYFCKAILSHNLIAVAALAVCLYFGRGIEPNEELGKDIYYIAYYLSKSGLFKSSKLYKKLFLLLQPYIGKYQNSPKYAYLTDHVHNTLFNSFCCQPYYQVTILSYMSLFFNGYQLSINEDRGFNAYVKGFLLKGSHPARNLGVSYSFPNSSCSQDEDQSFHLFKLANKYKINGLSVSCEYLLGNYYFQKDFPKYNPSKGTNYYMKAIENGHNETISTLYSLFLKNKIPLFSEEMKLMSNSTDSLNKLYFTQQQRKNMPKSKLLDICSTLKYIYKKQKNKLAMYPYGRELLFSGEQILMKKGQKIIEKALMDGAVCTNLSDICYEVAELMDLAQYKTDKNIRTNLLFLLNIGCLHGFSSCHDMLAMFMKEYKYPEERIHKHFRIAGLLEDGFTRQDYAEHLVLHHNHEFDQMEIASEMFLRNNDNEKYQELISYLKSKIN</sequence>
<evidence type="ECO:0000313" key="1">
    <source>
        <dbReference type="EMBL" id="OHT08511.1"/>
    </source>
</evidence>
<dbReference type="Pfam" id="PF08238">
    <property type="entry name" value="Sel1"/>
    <property type="match status" value="5"/>
</dbReference>
<reference evidence="1" key="1">
    <citation type="submission" date="2016-10" db="EMBL/GenBank/DDBJ databases">
        <authorList>
            <person name="Benchimol M."/>
            <person name="Almeida L.G."/>
            <person name="Vasconcelos A.T."/>
            <person name="Perreira-Neves A."/>
            <person name="Rosa I.A."/>
            <person name="Tasca T."/>
            <person name="Bogo M.R."/>
            <person name="de Souza W."/>
        </authorList>
    </citation>
    <scope>NUCLEOTIDE SEQUENCE [LARGE SCALE GENOMIC DNA]</scope>
    <source>
        <strain evidence="1">K</strain>
    </source>
</reference>
<dbReference type="Gene3D" id="1.25.40.10">
    <property type="entry name" value="Tetratricopeptide repeat domain"/>
    <property type="match status" value="2"/>
</dbReference>
<dbReference type="SMART" id="SM00671">
    <property type="entry name" value="SEL1"/>
    <property type="match status" value="5"/>
</dbReference>